<dbReference type="Proteomes" id="UP000070134">
    <property type="component" value="Chromosome"/>
</dbReference>
<sequence>MPPRWQPAWRAGGPLLPGEPPPGELARRLSEPDLAFLTARELEAFMAACRRLEDWVRIRAEAARRERAVRTHGRA</sequence>
<name>A0A126ZZ30_9MICC</name>
<dbReference type="EMBL" id="CP014518">
    <property type="protein sequence ID" value="AMM32353.1"/>
    <property type="molecule type" value="Genomic_DNA"/>
</dbReference>
<keyword evidence="3" id="KW-1185">Reference proteome</keyword>
<evidence type="ECO:0000313" key="3">
    <source>
        <dbReference type="Proteomes" id="UP000070134"/>
    </source>
</evidence>
<dbReference type="AlphaFoldDB" id="A0A126ZZ30"/>
<organism evidence="2 3">
    <name type="scientific">Sinomonas atrocyanea</name>
    <dbReference type="NCBI Taxonomy" id="37927"/>
    <lineage>
        <taxon>Bacteria</taxon>
        <taxon>Bacillati</taxon>
        <taxon>Actinomycetota</taxon>
        <taxon>Actinomycetes</taxon>
        <taxon>Micrococcales</taxon>
        <taxon>Micrococcaceae</taxon>
        <taxon>Sinomonas</taxon>
    </lineage>
</organism>
<protein>
    <submittedName>
        <fullName evidence="2">Uncharacterized protein</fullName>
    </submittedName>
</protein>
<evidence type="ECO:0000256" key="1">
    <source>
        <dbReference type="SAM" id="MobiDB-lite"/>
    </source>
</evidence>
<proteinExistence type="predicted"/>
<feature type="region of interest" description="Disordered" evidence="1">
    <location>
        <begin position="1"/>
        <end position="27"/>
    </location>
</feature>
<evidence type="ECO:0000313" key="2">
    <source>
        <dbReference type="EMBL" id="AMM32353.1"/>
    </source>
</evidence>
<dbReference type="KEGG" id="satk:SA2016_1677"/>
<gene>
    <name evidence="2" type="ORF">SA2016_1677</name>
</gene>
<accession>A0A126ZZ30</accession>
<dbReference type="STRING" id="37927.SA2016_1677"/>
<reference evidence="2 3" key="1">
    <citation type="submission" date="2016-02" db="EMBL/GenBank/DDBJ databases">
        <title>Complete genome of Sinomonas atrocyanea KCTC 3377.</title>
        <authorList>
            <person name="Kim K.M."/>
        </authorList>
    </citation>
    <scope>NUCLEOTIDE SEQUENCE [LARGE SCALE GENOMIC DNA]</scope>
    <source>
        <strain evidence="2 3">KCTC 3377</strain>
    </source>
</reference>